<name>A0A5B2UV17_9PSED</name>
<dbReference type="EMBL" id="VUOL01000005">
    <property type="protein sequence ID" value="KAA2230621.1"/>
    <property type="molecule type" value="Genomic_DNA"/>
</dbReference>
<organism evidence="1 4">
    <name type="scientific">Pseudomonas brenneri</name>
    <dbReference type="NCBI Taxonomy" id="129817"/>
    <lineage>
        <taxon>Bacteria</taxon>
        <taxon>Pseudomonadati</taxon>
        <taxon>Pseudomonadota</taxon>
        <taxon>Gammaproteobacteria</taxon>
        <taxon>Pseudomonadales</taxon>
        <taxon>Pseudomonadaceae</taxon>
        <taxon>Pseudomonas</taxon>
    </lineage>
</organism>
<reference evidence="2 3" key="1">
    <citation type="submission" date="2016-10" db="EMBL/GenBank/DDBJ databases">
        <authorList>
            <person name="Varghese N."/>
            <person name="Submissions S."/>
        </authorList>
    </citation>
    <scope>NUCLEOTIDE SEQUENCE [LARGE SCALE GENOMIC DNA]</scope>
    <source>
        <strain evidence="2 3">BS2771</strain>
    </source>
</reference>
<dbReference type="OrthoDB" id="7023044at2"/>
<evidence type="ECO:0000313" key="4">
    <source>
        <dbReference type="Proteomes" id="UP000325296"/>
    </source>
</evidence>
<evidence type="ECO:0000313" key="1">
    <source>
        <dbReference type="EMBL" id="KAA2230621.1"/>
    </source>
</evidence>
<dbReference type="EMBL" id="LT629800">
    <property type="protein sequence ID" value="SDU97131.1"/>
    <property type="molecule type" value="Genomic_DNA"/>
</dbReference>
<evidence type="ECO:0008006" key="5">
    <source>
        <dbReference type="Google" id="ProtNLM"/>
    </source>
</evidence>
<dbReference type="AlphaFoldDB" id="A0A5B2UV17"/>
<dbReference type="Proteomes" id="UP000199620">
    <property type="component" value="Chromosome I"/>
</dbReference>
<evidence type="ECO:0000313" key="2">
    <source>
        <dbReference type="EMBL" id="SDU97131.1"/>
    </source>
</evidence>
<dbReference type="RefSeq" id="WP_090291418.1">
    <property type="nucleotide sequence ID" value="NZ_BMNU01000007.1"/>
</dbReference>
<accession>A0A5B2UV17</accession>
<dbReference type="Proteomes" id="UP000325296">
    <property type="component" value="Unassembled WGS sequence"/>
</dbReference>
<evidence type="ECO:0000313" key="3">
    <source>
        <dbReference type="Proteomes" id="UP000199620"/>
    </source>
</evidence>
<proteinExistence type="predicted"/>
<gene>
    <name evidence="1" type="ORF">F1720_11580</name>
    <name evidence="2" type="ORF">SAMN04490181_2366</name>
</gene>
<reference evidence="1 4" key="2">
    <citation type="submission" date="2019-09" db="EMBL/GenBank/DDBJ databases">
        <title>Draft genome sequence of Pseudomonas brenneri CCUG 51514(T).</title>
        <authorList>
            <person name="Tunovic T."/>
            <person name="Pineiro-Iglesias B."/>
            <person name="Unosson C."/>
            <person name="Inganas E."/>
            <person name="Ohlen M."/>
            <person name="Cardew S."/>
            <person name="Jensie-Markopoulos S."/>
            <person name="Salva-Serra F."/>
            <person name="Jaen-Luchoro D."/>
            <person name="Svensson-Stadler L."/>
            <person name="Chun J."/>
            <person name="Moore E."/>
        </authorList>
    </citation>
    <scope>NUCLEOTIDE SEQUENCE [LARGE SCALE GENOMIC DNA]</scope>
    <source>
        <strain evidence="1 4">CCUG 51514</strain>
    </source>
</reference>
<keyword evidence="3" id="KW-1185">Reference proteome</keyword>
<sequence>MIKHSPNPPLDSTSLQAVAQRAIDYYLNPPAETKRPTENHRLFTVREGLNAEVLLINASEDLASAQVLATHLAFEVDGTARRVALGICRMLEGVELLVNSAVVQCGTEQERTRPTHHPD</sequence>
<protein>
    <recommendedName>
        <fullName evidence="5">DUF3077 domain-containing protein</fullName>
    </recommendedName>
</protein>
<dbReference type="Pfam" id="PF19619">
    <property type="entry name" value="DUF6124"/>
    <property type="match status" value="1"/>
</dbReference>